<dbReference type="STRING" id="484498.SAMN05421686_108127"/>
<accession>A0A1N7P3X4</accession>
<dbReference type="Proteomes" id="UP000185639">
    <property type="component" value="Unassembled WGS sequence"/>
</dbReference>
<feature type="domain" description="Haemolysin activator HlyB C-terminal" evidence="5">
    <location>
        <begin position="328"/>
        <end position="613"/>
    </location>
</feature>
<evidence type="ECO:0000256" key="1">
    <source>
        <dbReference type="ARBA" id="ARBA00022452"/>
    </source>
</evidence>
<dbReference type="Gene3D" id="2.40.160.50">
    <property type="entry name" value="membrane protein fhac: a member of the omp85/tpsb transporter family"/>
    <property type="match status" value="1"/>
</dbReference>
<dbReference type="Pfam" id="PF03865">
    <property type="entry name" value="ShlB"/>
    <property type="match status" value="1"/>
</dbReference>
<evidence type="ECO:0000256" key="4">
    <source>
        <dbReference type="SAM" id="MobiDB-lite"/>
    </source>
</evidence>
<organism evidence="7 8">
    <name type="scientific">Thalassolituus maritimus</name>
    <dbReference type="NCBI Taxonomy" id="484498"/>
    <lineage>
        <taxon>Bacteria</taxon>
        <taxon>Pseudomonadati</taxon>
        <taxon>Pseudomonadota</taxon>
        <taxon>Gammaproteobacteria</taxon>
        <taxon>Oceanospirillales</taxon>
        <taxon>Oceanospirillaceae</taxon>
        <taxon>Thalassolituus</taxon>
    </lineage>
</organism>
<keyword evidence="1" id="KW-0472">Membrane</keyword>
<evidence type="ECO:0000259" key="5">
    <source>
        <dbReference type="Pfam" id="PF03865"/>
    </source>
</evidence>
<keyword evidence="8" id="KW-1185">Reference proteome</keyword>
<evidence type="ECO:0000313" key="7">
    <source>
        <dbReference type="EMBL" id="SIT05303.1"/>
    </source>
</evidence>
<gene>
    <name evidence="7" type="ORF">SAMN05421686_108127</name>
</gene>
<evidence type="ECO:0000256" key="2">
    <source>
        <dbReference type="ARBA" id="ARBA00022692"/>
    </source>
</evidence>
<keyword evidence="2" id="KW-0812">Transmembrane</keyword>
<dbReference type="AlphaFoldDB" id="A0A1N7P3X4"/>
<evidence type="ECO:0000259" key="6">
    <source>
        <dbReference type="Pfam" id="PF08479"/>
    </source>
</evidence>
<protein>
    <submittedName>
        <fullName evidence="7">Hemolysin activation/secretion protein</fullName>
    </submittedName>
</protein>
<dbReference type="InterPro" id="IPR005565">
    <property type="entry name" value="Hemolysn_activator_HlyB_C"/>
</dbReference>
<keyword evidence="1" id="KW-1134">Transmembrane beta strand</keyword>
<dbReference type="OrthoDB" id="572300at2"/>
<feature type="compositionally biased region" description="Basic and acidic residues" evidence="4">
    <location>
        <begin position="102"/>
        <end position="111"/>
    </location>
</feature>
<proteinExistence type="predicted"/>
<feature type="domain" description="Polypeptide-transport-associated ShlB-type" evidence="6">
    <location>
        <begin position="214"/>
        <end position="267"/>
    </location>
</feature>
<keyword evidence="3" id="KW-0998">Cell outer membrane</keyword>
<evidence type="ECO:0000256" key="3">
    <source>
        <dbReference type="ARBA" id="ARBA00023237"/>
    </source>
</evidence>
<name>A0A1N7P3X4_9GAMM</name>
<dbReference type="GO" id="GO:0008320">
    <property type="term" value="F:protein transmembrane transporter activity"/>
    <property type="evidence" value="ECO:0007669"/>
    <property type="project" value="TreeGrafter"/>
</dbReference>
<dbReference type="Pfam" id="PF08479">
    <property type="entry name" value="POTRA_2"/>
    <property type="match status" value="1"/>
</dbReference>
<dbReference type="PANTHER" id="PTHR34597">
    <property type="entry name" value="SLR1661 PROTEIN"/>
    <property type="match status" value="1"/>
</dbReference>
<dbReference type="InterPro" id="IPR013686">
    <property type="entry name" value="Polypept-transport_assoc_ShlB"/>
</dbReference>
<reference evidence="8" key="1">
    <citation type="submission" date="2017-01" db="EMBL/GenBank/DDBJ databases">
        <authorList>
            <person name="Varghese N."/>
            <person name="Submissions S."/>
        </authorList>
    </citation>
    <scope>NUCLEOTIDE SEQUENCE [LARGE SCALE GENOMIC DNA]</scope>
    <source>
        <strain evidence="8">DSM 24913</strain>
    </source>
</reference>
<feature type="region of interest" description="Disordered" evidence="4">
    <location>
        <begin position="88"/>
        <end position="125"/>
    </location>
</feature>
<evidence type="ECO:0000313" key="8">
    <source>
        <dbReference type="Proteomes" id="UP000185639"/>
    </source>
</evidence>
<dbReference type="InterPro" id="IPR051544">
    <property type="entry name" value="TPS_OM_transporter"/>
</dbReference>
<dbReference type="GO" id="GO:0098046">
    <property type="term" value="C:type V protein secretion system complex"/>
    <property type="evidence" value="ECO:0007669"/>
    <property type="project" value="TreeGrafter"/>
</dbReference>
<dbReference type="EMBL" id="FTOH01000008">
    <property type="protein sequence ID" value="SIT05303.1"/>
    <property type="molecule type" value="Genomic_DNA"/>
</dbReference>
<sequence>MSQNFPHRDRYVGRLPALLLLVKTQMRAAVPARLRNRDMLIHSSLGASVRRGVTLSLLSLFAAGVVQAADPQVPGISAQQASSLRDVFGINAPDDQPDADEDFRQRSRQKDLMPSTDGDIPDINDRDAGPRILVNKFAFERLEEFPEFGITREGVLAEAERLRIVYMKEDQRGDAGYTPDELREITAYLRDIGSDSDVDDLTHEDMQALIELIRDQKRSRGLSFADLEEIANLLTIYYRKRGLFLARVLLPAQEVENGVVTFTVMEGRLGQLEALGNERYSEELLESPLEHIVGGIVTSQQVEEALYILNDLPGMTLTGAFSAGNNPGETRLRLVVREEDDFSYLVRLDNHGARFTGKARAYGNMQWHNPAGIGDNLSIGLLRSEDIGQNDSGDGLADEIGTREAHSNLGQISYSLPVFNLRNRVSISADRNTFDLVDEDGGIINALEISGVNTTYALRYDYQIRRTRDFNMSTGLAVTDKTSTVESYIDFLSTEDHVVAGEWNFYIDGLSQSGIRMLNTANLRVQYGSFQTDVVEGADENYVRTAIDTSSLFFIPLPFTEKYSRLLTSVRLQHTDQSLPSFEQFSMGGSTGVRGFQVGDFSADKSAFISNEWYFDLPEWNLFGRNTLNDVFQAGILFDLAYGIQNGGFITDSGTLAEDEWAQMSAAGLVFKATWGSTFSSKVSVATPVYGKSSLDPQDGDASTEPLNNNPDAIEVFADINFYF</sequence>
<dbReference type="GO" id="GO:0046819">
    <property type="term" value="P:protein secretion by the type V secretion system"/>
    <property type="evidence" value="ECO:0007669"/>
    <property type="project" value="TreeGrafter"/>
</dbReference>
<dbReference type="Gene3D" id="3.10.20.310">
    <property type="entry name" value="membrane protein fhac"/>
    <property type="match status" value="1"/>
</dbReference>
<dbReference type="PANTHER" id="PTHR34597:SF1">
    <property type="entry name" value="HEME_HEMOPEXIN TRANSPORTER PROTEIN HUXB"/>
    <property type="match status" value="1"/>
</dbReference>